<dbReference type="SUPFAM" id="SSF51430">
    <property type="entry name" value="NAD(P)-linked oxidoreductase"/>
    <property type="match status" value="1"/>
</dbReference>
<dbReference type="Gene3D" id="3.20.20.100">
    <property type="entry name" value="NADP-dependent oxidoreductase domain"/>
    <property type="match status" value="1"/>
</dbReference>
<keyword evidence="1" id="KW-0521">NADP</keyword>
<dbReference type="InterPro" id="IPR020471">
    <property type="entry name" value="AKR"/>
</dbReference>
<dbReference type="KEGG" id="maer:DAI18_10805"/>
<comment type="similarity">
    <text evidence="3">Belongs to the aldo/keto reductase family. Aldo/keto reductase 2 subfamily.</text>
</comment>
<evidence type="ECO:0000256" key="1">
    <source>
        <dbReference type="ARBA" id="ARBA00022857"/>
    </source>
</evidence>
<dbReference type="RefSeq" id="WP_107889422.1">
    <property type="nucleotide sequence ID" value="NZ_CAURZP010000002.1"/>
</dbReference>
<keyword evidence="2" id="KW-0560">Oxidoreductase</keyword>
<proteinExistence type="inferred from homology"/>
<dbReference type="GO" id="GO:0016491">
    <property type="term" value="F:oxidoreductase activity"/>
    <property type="evidence" value="ECO:0007669"/>
    <property type="project" value="UniProtKB-KW"/>
</dbReference>
<dbReference type="InterPro" id="IPR023210">
    <property type="entry name" value="NADP_OxRdtase_dom"/>
</dbReference>
<dbReference type="PRINTS" id="PR00069">
    <property type="entry name" value="ALDKETRDTASE"/>
</dbReference>
<dbReference type="PANTHER" id="PTHR43364:SF4">
    <property type="entry name" value="NAD(P)-LINKED OXIDOREDUCTASE SUPERFAMILY PROTEIN"/>
    <property type="match status" value="1"/>
</dbReference>
<gene>
    <name evidence="6" type="ORF">DAI18_10805</name>
</gene>
<dbReference type="STRING" id="1122240.GCA_000620105_00194"/>
<dbReference type="Pfam" id="PF00248">
    <property type="entry name" value="Aldo_ket_red"/>
    <property type="match status" value="1"/>
</dbReference>
<reference evidence="6 7" key="1">
    <citation type="submission" date="2018-04" db="EMBL/GenBank/DDBJ databases">
        <title>Denitrifier Microvirgula.</title>
        <authorList>
            <person name="Anderson E."/>
            <person name="Jang J."/>
            <person name="Ishii S."/>
        </authorList>
    </citation>
    <scope>NUCLEOTIDE SEQUENCE [LARGE SCALE GENOMIC DNA]</scope>
    <source>
        <strain evidence="6 7">BE2.4</strain>
    </source>
</reference>
<protein>
    <recommendedName>
        <fullName evidence="4">Protein tas</fullName>
    </recommendedName>
</protein>
<dbReference type="FunFam" id="3.20.20.100:FF:000005">
    <property type="entry name" value="NADP(H)-dependent aldo-keto reductase"/>
    <property type="match status" value="1"/>
</dbReference>
<dbReference type="NCBIfam" id="NF007912">
    <property type="entry name" value="PRK10625.1"/>
    <property type="match status" value="1"/>
</dbReference>
<keyword evidence="7" id="KW-1185">Reference proteome</keyword>
<feature type="domain" description="NADP-dependent oxidoreductase" evidence="5">
    <location>
        <begin position="15"/>
        <end position="341"/>
    </location>
</feature>
<dbReference type="PANTHER" id="PTHR43364">
    <property type="entry name" value="NADH-SPECIFIC METHYLGLYOXAL REDUCTASE-RELATED"/>
    <property type="match status" value="1"/>
</dbReference>
<evidence type="ECO:0000313" key="7">
    <source>
        <dbReference type="Proteomes" id="UP000244173"/>
    </source>
</evidence>
<dbReference type="OrthoDB" id="5488419at2"/>
<evidence type="ECO:0000256" key="4">
    <source>
        <dbReference type="ARBA" id="ARBA00070119"/>
    </source>
</evidence>
<dbReference type="EMBL" id="CP028519">
    <property type="protein sequence ID" value="AVY94479.1"/>
    <property type="molecule type" value="Genomic_DNA"/>
</dbReference>
<dbReference type="AlphaFoldDB" id="A0A2S0PAR6"/>
<evidence type="ECO:0000313" key="6">
    <source>
        <dbReference type="EMBL" id="AVY94479.1"/>
    </source>
</evidence>
<evidence type="ECO:0000256" key="2">
    <source>
        <dbReference type="ARBA" id="ARBA00023002"/>
    </source>
</evidence>
<dbReference type="InterPro" id="IPR050523">
    <property type="entry name" value="AKR_Detox_Biosynth"/>
</dbReference>
<organism evidence="6 7">
    <name type="scientific">Microvirgula aerodenitrificans</name>
    <dbReference type="NCBI Taxonomy" id="57480"/>
    <lineage>
        <taxon>Bacteria</taxon>
        <taxon>Pseudomonadati</taxon>
        <taxon>Pseudomonadota</taxon>
        <taxon>Betaproteobacteria</taxon>
        <taxon>Neisseriales</taxon>
        <taxon>Aquaspirillaceae</taxon>
        <taxon>Microvirgula</taxon>
    </lineage>
</organism>
<dbReference type="Proteomes" id="UP000244173">
    <property type="component" value="Chromosome"/>
</dbReference>
<evidence type="ECO:0000256" key="3">
    <source>
        <dbReference type="ARBA" id="ARBA00038157"/>
    </source>
</evidence>
<dbReference type="InterPro" id="IPR036812">
    <property type="entry name" value="NAD(P)_OxRdtase_dom_sf"/>
</dbReference>
<accession>A0A2S0PAR6</accession>
<sequence>MEYVALGDSGLDISRLTLGTMTWGEQNTAQDAFSQIDLALEHGINLIDVAEMYPVPPRPETQGDTERILGQWLARSGRRDKVLIATKVVGPINDPTRPSHFRDGNTHFDRANLTAALDASLKRLGTDYVDLYQLHWPDRNANYFGKLGYPYQDDAPDSAPIEETLAVLKEFIAAGKVRHIGVSNETPWGVGRFLEAARHADLPRIVSIQNPYSLLNRSYEIGLSEFAHRDGIGLLAYSPLAFGVLSGKYLNGARPAGGRLTLFDRFVRYSNPQAEAATAQYVALADAHGLTPAQLALAWVNSRPFVLSNIIGATTLAQLEENLRSIDVTLDATLLAGIEAIHTRQPNPAP</sequence>
<name>A0A2S0PAR6_9NEIS</name>
<dbReference type="CDD" id="cd19094">
    <property type="entry name" value="AKR_Tas-like"/>
    <property type="match status" value="1"/>
</dbReference>
<evidence type="ECO:0000259" key="5">
    <source>
        <dbReference type="Pfam" id="PF00248"/>
    </source>
</evidence>